<evidence type="ECO:0000313" key="2">
    <source>
        <dbReference type="Proteomes" id="UP000324800"/>
    </source>
</evidence>
<sequence>GLYVSLDNSSSLAITNSNLFSGCTTSSGSGGGFYANVKDPDSKLIIEDNSYFFECISSNGQGGAGYIEGSNFSSIEINKAKIENCNSIQGGGIYCDIKTGSQLQVTNSSLFKGCTSSQQGGGFYAIIDGADSKLNISGFTLFDSCLATSQTGQGGGSYLKVSNNASFELNKVTYKGCSAIEGGGIYGEIDNANRFIITSSNQFISCNSKERGGA</sequence>
<dbReference type="Proteomes" id="UP000324800">
    <property type="component" value="Unassembled WGS sequence"/>
</dbReference>
<dbReference type="AlphaFoldDB" id="A0A5J4QGG9"/>
<organism evidence="1 2">
    <name type="scientific">Streblomastix strix</name>
    <dbReference type="NCBI Taxonomy" id="222440"/>
    <lineage>
        <taxon>Eukaryota</taxon>
        <taxon>Metamonada</taxon>
        <taxon>Preaxostyla</taxon>
        <taxon>Oxymonadida</taxon>
        <taxon>Streblomastigidae</taxon>
        <taxon>Streblomastix</taxon>
    </lineage>
</organism>
<gene>
    <name evidence="1" type="ORF">EZS28_054738</name>
</gene>
<comment type="caution">
    <text evidence="1">The sequence shown here is derived from an EMBL/GenBank/DDBJ whole genome shotgun (WGS) entry which is preliminary data.</text>
</comment>
<feature type="non-terminal residue" evidence="1">
    <location>
        <position position="214"/>
    </location>
</feature>
<feature type="non-terminal residue" evidence="1">
    <location>
        <position position="1"/>
    </location>
</feature>
<evidence type="ECO:0000313" key="1">
    <source>
        <dbReference type="EMBL" id="KAA6320061.1"/>
    </source>
</evidence>
<protein>
    <recommendedName>
        <fullName evidence="3">Right handed beta helix domain-containing protein</fullName>
    </recommendedName>
</protein>
<name>A0A5J4QGG9_9EUKA</name>
<proteinExistence type="predicted"/>
<reference evidence="1 2" key="1">
    <citation type="submission" date="2019-03" db="EMBL/GenBank/DDBJ databases">
        <title>Single cell metagenomics reveals metabolic interactions within the superorganism composed of flagellate Streblomastix strix and complex community of Bacteroidetes bacteria on its surface.</title>
        <authorList>
            <person name="Treitli S.C."/>
            <person name="Kolisko M."/>
            <person name="Husnik F."/>
            <person name="Keeling P."/>
            <person name="Hampl V."/>
        </authorList>
    </citation>
    <scope>NUCLEOTIDE SEQUENCE [LARGE SCALE GENOMIC DNA]</scope>
    <source>
        <strain evidence="1">ST1C</strain>
    </source>
</reference>
<accession>A0A5J4QGG9</accession>
<evidence type="ECO:0008006" key="3">
    <source>
        <dbReference type="Google" id="ProtNLM"/>
    </source>
</evidence>
<dbReference type="EMBL" id="SNRW01045667">
    <property type="protein sequence ID" value="KAA6320061.1"/>
    <property type="molecule type" value="Genomic_DNA"/>
</dbReference>